<dbReference type="PROSITE" id="PS00070">
    <property type="entry name" value="ALDEHYDE_DEHYDR_CYS"/>
    <property type="match status" value="1"/>
</dbReference>
<dbReference type="InterPro" id="IPR016160">
    <property type="entry name" value="Ald_DH_CS_CYS"/>
</dbReference>
<dbReference type="Pfam" id="PF00171">
    <property type="entry name" value="Aldedh"/>
    <property type="match status" value="1"/>
</dbReference>
<dbReference type="Gene3D" id="3.40.605.10">
    <property type="entry name" value="Aldehyde Dehydrogenase, Chain A, domain 1"/>
    <property type="match status" value="1"/>
</dbReference>
<comment type="similarity">
    <text evidence="1 4">Belongs to the aldehyde dehydrogenase family.</text>
</comment>
<dbReference type="EMBL" id="SJTH01000011">
    <property type="protein sequence ID" value="TCJ04140.1"/>
    <property type="molecule type" value="Genomic_DNA"/>
</dbReference>
<evidence type="ECO:0000256" key="3">
    <source>
        <dbReference type="PROSITE-ProRule" id="PRU10007"/>
    </source>
</evidence>
<dbReference type="STRING" id="1742358.GCA_001439605_03237"/>
<evidence type="ECO:0000256" key="1">
    <source>
        <dbReference type="ARBA" id="ARBA00009986"/>
    </source>
</evidence>
<accession>A0A4R1B2M6</accession>
<dbReference type="CDD" id="cd07109">
    <property type="entry name" value="ALDH_AAS00426"/>
    <property type="match status" value="1"/>
</dbReference>
<dbReference type="FunFam" id="3.40.605.10:FF:000007">
    <property type="entry name" value="NAD/NADP-dependent betaine aldehyde dehydrogenase"/>
    <property type="match status" value="1"/>
</dbReference>
<feature type="domain" description="Aldehyde dehydrogenase" evidence="5">
    <location>
        <begin position="24"/>
        <end position="488"/>
    </location>
</feature>
<sequence>MAEGEYKVNAADVNVLGCFIGGEWVVPDDAKLIEVKNPADGSTIAFVPRGNKEEIDAAVKKAQAAFSSAEWKSLQPYKRGKLLYQIAELIRNNKDEFARLETMDVGKPYAQSEMDVEIAARYFEFYAGAADKILGETIPVDAGIIDYTVREPLGIVGHIIPWNYPLQIAARSIAISIATGNAAVLKPAEDTPLTTLKLVEIIEPIGLPKGIINVITGYGHEAGAALSSHPGIHHITFTGSVETGKRVMESAAQNIVPVTLELGGKSPNIVFADCNEENAMEWVMRSIVQNAGQTCSAGSRLVIEKTIKNDFVRKLAAKMESLSIGPGVDNHDLGPVLSKKQFERIQGFIELAREDGITIVTGGKRATIKGCESGYYMQPTILDHVPQAHHLAQEEIFGPVLTVTTFETEEEAIEIANGTPYGLVAGVWTENTSSAHRVANELQCGQVFINHYGAGGGIAQPFGGYKKSGFGREKGLEAIRNYTQVKNIALKY</sequence>
<evidence type="ECO:0000313" key="7">
    <source>
        <dbReference type="Proteomes" id="UP000293846"/>
    </source>
</evidence>
<dbReference type="Proteomes" id="UP000293846">
    <property type="component" value="Unassembled WGS sequence"/>
</dbReference>
<dbReference type="InterPro" id="IPR029510">
    <property type="entry name" value="Ald_DH_CS_GLU"/>
</dbReference>
<name>A0A4R1B2M6_9BACI</name>
<keyword evidence="7" id="KW-1185">Reference proteome</keyword>
<dbReference type="InterPro" id="IPR015590">
    <property type="entry name" value="Aldehyde_DH_dom"/>
</dbReference>
<keyword evidence="2 4" id="KW-0560">Oxidoreductase</keyword>
<dbReference type="SUPFAM" id="SSF53720">
    <property type="entry name" value="ALDH-like"/>
    <property type="match status" value="1"/>
</dbReference>
<feature type="active site" evidence="3">
    <location>
        <position position="261"/>
    </location>
</feature>
<dbReference type="PROSITE" id="PS00687">
    <property type="entry name" value="ALDEHYDE_DEHYDR_GLU"/>
    <property type="match status" value="1"/>
</dbReference>
<dbReference type="AlphaFoldDB" id="A0A4R1B2M6"/>
<dbReference type="OrthoDB" id="9762913at2"/>
<dbReference type="InterPro" id="IPR016162">
    <property type="entry name" value="Ald_DH_N"/>
</dbReference>
<dbReference type="Gene3D" id="3.40.309.10">
    <property type="entry name" value="Aldehyde Dehydrogenase, Chain A, domain 2"/>
    <property type="match status" value="1"/>
</dbReference>
<dbReference type="PANTHER" id="PTHR11699">
    <property type="entry name" value="ALDEHYDE DEHYDROGENASE-RELATED"/>
    <property type="match status" value="1"/>
</dbReference>
<organism evidence="6 7">
    <name type="scientific">Cytobacillus praedii</name>
    <dbReference type="NCBI Taxonomy" id="1742358"/>
    <lineage>
        <taxon>Bacteria</taxon>
        <taxon>Bacillati</taxon>
        <taxon>Bacillota</taxon>
        <taxon>Bacilli</taxon>
        <taxon>Bacillales</taxon>
        <taxon>Bacillaceae</taxon>
        <taxon>Cytobacillus</taxon>
    </lineage>
</organism>
<proteinExistence type="inferred from homology"/>
<evidence type="ECO:0000256" key="4">
    <source>
        <dbReference type="RuleBase" id="RU003345"/>
    </source>
</evidence>
<reference evidence="6 7" key="1">
    <citation type="submission" date="2019-03" db="EMBL/GenBank/DDBJ databases">
        <authorList>
            <person name="Jensen L."/>
            <person name="Storgaard J."/>
            <person name="Sulaj E."/>
            <person name="Schramm A."/>
            <person name="Marshall I.P.G."/>
        </authorList>
    </citation>
    <scope>NUCLEOTIDE SEQUENCE [LARGE SCALE GENOMIC DNA]</scope>
    <source>
        <strain evidence="6 7">2017H2G3</strain>
    </source>
</reference>
<dbReference type="InterPro" id="IPR016161">
    <property type="entry name" value="Ald_DH/histidinol_DH"/>
</dbReference>
<gene>
    <name evidence="6" type="ORF">E0Y62_11740</name>
</gene>
<evidence type="ECO:0000259" key="5">
    <source>
        <dbReference type="Pfam" id="PF00171"/>
    </source>
</evidence>
<protein>
    <submittedName>
        <fullName evidence="6">Aldehyde dehydrogenase family protein</fullName>
    </submittedName>
</protein>
<comment type="caution">
    <text evidence="6">The sequence shown here is derived from an EMBL/GenBank/DDBJ whole genome shotgun (WGS) entry which is preliminary data.</text>
</comment>
<evidence type="ECO:0000313" key="6">
    <source>
        <dbReference type="EMBL" id="TCJ04140.1"/>
    </source>
</evidence>
<dbReference type="InterPro" id="IPR016163">
    <property type="entry name" value="Ald_DH_C"/>
</dbReference>
<dbReference type="GO" id="GO:0016620">
    <property type="term" value="F:oxidoreductase activity, acting on the aldehyde or oxo group of donors, NAD or NADP as acceptor"/>
    <property type="evidence" value="ECO:0007669"/>
    <property type="project" value="InterPro"/>
</dbReference>
<dbReference type="FunFam" id="3.40.605.10:FF:000026">
    <property type="entry name" value="Aldehyde dehydrogenase, putative"/>
    <property type="match status" value="1"/>
</dbReference>
<dbReference type="FunFam" id="3.40.309.10:FF:000012">
    <property type="entry name" value="Betaine aldehyde dehydrogenase"/>
    <property type="match status" value="1"/>
</dbReference>
<evidence type="ECO:0000256" key="2">
    <source>
        <dbReference type="ARBA" id="ARBA00023002"/>
    </source>
</evidence>